<dbReference type="AlphaFoldDB" id="A0A371B6R1"/>
<dbReference type="OrthoDB" id="281728at2"/>
<proteinExistence type="predicted"/>
<organism evidence="2 3">
    <name type="scientific">Undibacter mobilis</name>
    <dbReference type="NCBI Taxonomy" id="2292256"/>
    <lineage>
        <taxon>Bacteria</taxon>
        <taxon>Pseudomonadati</taxon>
        <taxon>Pseudomonadota</taxon>
        <taxon>Alphaproteobacteria</taxon>
        <taxon>Hyphomicrobiales</taxon>
        <taxon>Nitrobacteraceae</taxon>
        <taxon>Undibacter</taxon>
    </lineage>
</organism>
<reference evidence="3" key="1">
    <citation type="submission" date="2018-08" db="EMBL/GenBank/DDBJ databases">
        <authorList>
            <person name="Kim S.-J."/>
            <person name="Jung G.-Y."/>
        </authorList>
    </citation>
    <scope>NUCLEOTIDE SEQUENCE [LARGE SCALE GENOMIC DNA]</scope>
    <source>
        <strain evidence="3">GY_H</strain>
    </source>
</reference>
<accession>A0A371B6R1</accession>
<gene>
    <name evidence="2" type="ORF">DXH78_00475</name>
</gene>
<comment type="caution">
    <text evidence="2">The sequence shown here is derived from an EMBL/GenBank/DDBJ whole genome shotgun (WGS) entry which is preliminary data.</text>
</comment>
<keyword evidence="3" id="KW-1185">Reference proteome</keyword>
<sequence>MNPDELSRAGHFHPSVFHASAGPLRQAETEPRASGAMRYRCPVSASFVLVTEEPILESLRDRPALRRRCPACGEMHLLCVSDDEADDA</sequence>
<evidence type="ECO:0000313" key="3">
    <source>
        <dbReference type="Proteomes" id="UP000263993"/>
    </source>
</evidence>
<name>A0A371B6R1_9BRAD</name>
<dbReference type="EMBL" id="QRGO01000001">
    <property type="protein sequence ID" value="RDV03197.1"/>
    <property type="molecule type" value="Genomic_DNA"/>
</dbReference>
<evidence type="ECO:0000313" key="2">
    <source>
        <dbReference type="EMBL" id="RDV03197.1"/>
    </source>
</evidence>
<feature type="region of interest" description="Disordered" evidence="1">
    <location>
        <begin position="1"/>
        <end position="33"/>
    </location>
</feature>
<evidence type="ECO:0000256" key="1">
    <source>
        <dbReference type="SAM" id="MobiDB-lite"/>
    </source>
</evidence>
<dbReference type="RefSeq" id="WP_115515225.1">
    <property type="nucleotide sequence ID" value="NZ_QRGO01000001.1"/>
</dbReference>
<protein>
    <submittedName>
        <fullName evidence="2">Uncharacterized protein</fullName>
    </submittedName>
</protein>
<dbReference type="Proteomes" id="UP000263993">
    <property type="component" value="Unassembled WGS sequence"/>
</dbReference>